<organism evidence="1 2">
    <name type="scientific">Ficus carica</name>
    <name type="common">Common fig</name>
    <dbReference type="NCBI Taxonomy" id="3494"/>
    <lineage>
        <taxon>Eukaryota</taxon>
        <taxon>Viridiplantae</taxon>
        <taxon>Streptophyta</taxon>
        <taxon>Embryophyta</taxon>
        <taxon>Tracheophyta</taxon>
        <taxon>Spermatophyta</taxon>
        <taxon>Magnoliopsida</taxon>
        <taxon>eudicotyledons</taxon>
        <taxon>Gunneridae</taxon>
        <taxon>Pentapetalae</taxon>
        <taxon>rosids</taxon>
        <taxon>fabids</taxon>
        <taxon>Rosales</taxon>
        <taxon>Moraceae</taxon>
        <taxon>Ficeae</taxon>
        <taxon>Ficus</taxon>
    </lineage>
</organism>
<gene>
    <name evidence="1" type="ORF">TIFTF001_019902</name>
</gene>
<comment type="caution">
    <text evidence="1">The sequence shown here is derived from an EMBL/GenBank/DDBJ whole genome shotgun (WGS) entry which is preliminary data.</text>
</comment>
<accession>A0AA88AH83</accession>
<keyword evidence="2" id="KW-1185">Reference proteome</keyword>
<evidence type="ECO:0000313" key="1">
    <source>
        <dbReference type="EMBL" id="GMN50737.1"/>
    </source>
</evidence>
<protein>
    <submittedName>
        <fullName evidence="1">Uncharacterized protein</fullName>
    </submittedName>
</protein>
<sequence length="117" mass="12834">MTRQHRLSQAVNQTECLVLGRFAVIGFGVQAVTEQHLVLGAFFLSSSAAAATVAAIENRHPFAPCLEPSSTDRRNRLFSNDDLPVSYFVSWCLVSYFPETDGVGGSPDRRKSSVTDR</sequence>
<name>A0AA88AH83_FICCA</name>
<evidence type="ECO:0000313" key="2">
    <source>
        <dbReference type="Proteomes" id="UP001187192"/>
    </source>
</evidence>
<dbReference type="EMBL" id="BTGU01000035">
    <property type="protein sequence ID" value="GMN50737.1"/>
    <property type="molecule type" value="Genomic_DNA"/>
</dbReference>
<dbReference type="Proteomes" id="UP001187192">
    <property type="component" value="Unassembled WGS sequence"/>
</dbReference>
<proteinExistence type="predicted"/>
<dbReference type="AlphaFoldDB" id="A0AA88AH83"/>
<reference evidence="1" key="1">
    <citation type="submission" date="2023-07" db="EMBL/GenBank/DDBJ databases">
        <title>draft genome sequence of fig (Ficus carica).</title>
        <authorList>
            <person name="Takahashi T."/>
            <person name="Nishimura K."/>
        </authorList>
    </citation>
    <scope>NUCLEOTIDE SEQUENCE</scope>
</reference>